<proteinExistence type="predicted"/>
<protein>
    <recommendedName>
        <fullName evidence="3">PiggyBac transposable element-derived protein domain-containing protein</fullName>
    </recommendedName>
</protein>
<evidence type="ECO:0008006" key="3">
    <source>
        <dbReference type="Google" id="ProtNLM"/>
    </source>
</evidence>
<keyword evidence="2" id="KW-1185">Reference proteome</keyword>
<reference evidence="1" key="1">
    <citation type="submission" date="2020-07" db="EMBL/GenBank/DDBJ databases">
        <authorList>
            <person name="Nazaruddin N."/>
        </authorList>
    </citation>
    <scope>NUCLEOTIDE SEQUENCE</scope>
</reference>
<organism evidence="1 2">
    <name type="scientific">Heterotrigona itama</name>
    <dbReference type="NCBI Taxonomy" id="395501"/>
    <lineage>
        <taxon>Eukaryota</taxon>
        <taxon>Metazoa</taxon>
        <taxon>Ecdysozoa</taxon>
        <taxon>Arthropoda</taxon>
        <taxon>Hexapoda</taxon>
        <taxon>Insecta</taxon>
        <taxon>Pterygota</taxon>
        <taxon>Neoptera</taxon>
        <taxon>Endopterygota</taxon>
        <taxon>Hymenoptera</taxon>
        <taxon>Apocrita</taxon>
        <taxon>Aculeata</taxon>
        <taxon>Apoidea</taxon>
        <taxon>Anthophila</taxon>
        <taxon>Apidae</taxon>
        <taxon>Heterotrigona</taxon>
    </lineage>
</organism>
<gene>
    <name evidence="1" type="ORF">MHI_LOCUS346932</name>
</gene>
<sequence length="110" mass="13113">MFCNKTIGYKTDDSTLTIYKSKSKKRVLVLSLMHESIIIEKNDLHIPETIRFCNSTNFGINMPDQMARKYNNFYKETIEERISRQGFLFQLVDEFAFEFEELQEVNQKEI</sequence>
<evidence type="ECO:0000313" key="2">
    <source>
        <dbReference type="Proteomes" id="UP000752696"/>
    </source>
</evidence>
<comment type="caution">
    <text evidence="1">The sequence shown here is derived from an EMBL/GenBank/DDBJ whole genome shotgun (WGS) entry which is preliminary data.</text>
</comment>
<accession>A0A6V7H1T6</accession>
<dbReference type="EMBL" id="CAJDYZ010005964">
    <property type="protein sequence ID" value="CAD1472972.1"/>
    <property type="molecule type" value="Genomic_DNA"/>
</dbReference>
<dbReference type="Proteomes" id="UP000752696">
    <property type="component" value="Unassembled WGS sequence"/>
</dbReference>
<name>A0A6V7H1T6_9HYME</name>
<evidence type="ECO:0000313" key="1">
    <source>
        <dbReference type="EMBL" id="CAD1472972.1"/>
    </source>
</evidence>
<dbReference type="AlphaFoldDB" id="A0A6V7H1T6"/>